<dbReference type="Proteomes" id="UP000827889">
    <property type="component" value="Chromosome 5"/>
</dbReference>
<dbReference type="GeneID" id="115753037"/>
<dbReference type="RefSeq" id="XP_048134916.1">
    <property type="nucleotide sequence ID" value="XM_048278959.1"/>
</dbReference>
<evidence type="ECO:0000313" key="2">
    <source>
        <dbReference type="RefSeq" id="XP_048134916.1"/>
    </source>
</evidence>
<organism evidence="1 2">
    <name type="scientific">Rhodamnia argentea</name>
    <dbReference type="NCBI Taxonomy" id="178133"/>
    <lineage>
        <taxon>Eukaryota</taxon>
        <taxon>Viridiplantae</taxon>
        <taxon>Streptophyta</taxon>
        <taxon>Embryophyta</taxon>
        <taxon>Tracheophyta</taxon>
        <taxon>Spermatophyta</taxon>
        <taxon>Magnoliopsida</taxon>
        <taxon>eudicotyledons</taxon>
        <taxon>Gunneridae</taxon>
        <taxon>Pentapetalae</taxon>
        <taxon>rosids</taxon>
        <taxon>malvids</taxon>
        <taxon>Myrtales</taxon>
        <taxon>Myrtaceae</taxon>
        <taxon>Myrtoideae</taxon>
        <taxon>Myrteae</taxon>
        <taxon>Australasian group</taxon>
        <taxon>Rhodamnia</taxon>
    </lineage>
</organism>
<reference evidence="2" key="1">
    <citation type="submission" date="2025-08" db="UniProtKB">
        <authorList>
            <consortium name="RefSeq"/>
        </authorList>
    </citation>
    <scope>IDENTIFICATION</scope>
    <source>
        <tissue evidence="2">Leaf</tissue>
    </source>
</reference>
<keyword evidence="1" id="KW-1185">Reference proteome</keyword>
<proteinExistence type="predicted"/>
<name>A0ABM3HE88_9MYRT</name>
<accession>A0ABM3HE88</accession>
<protein>
    <submittedName>
        <fullName evidence="2">Uncharacterized protein LOC115753037 isoform X1</fullName>
    </submittedName>
</protein>
<evidence type="ECO:0000313" key="1">
    <source>
        <dbReference type="Proteomes" id="UP000827889"/>
    </source>
</evidence>
<sequence>MTRLRLMDEKLRGSEDPANVKVSTNWPERQMYSISSGDVKQIYFTSTALCYYKSDQHMAMKMATSGSNSSNMSTAKSNDQEQTLCRSLELSFNRFQRDQSPVSQLGCSQSCCFSNLGRSCFYTADNKSSNNTSSSSVPTAVTCSISRPQVDLDACNLFSCNFQQSRSRNCESLVYDHSENQQCLALQSPDDLQYLVNFHIYNKRNDQSYQLPLPQNCTKPAVLSSGHQHSKKYLKSKENQRTILTQCQSMTSIQASGFQKLIAEPCRCS</sequence>
<gene>
    <name evidence="2" type="primary">LOC115753037</name>
</gene>